<dbReference type="Proteomes" id="UP000008068">
    <property type="component" value="Unassembled WGS sequence"/>
</dbReference>
<feature type="signal peptide" evidence="1">
    <location>
        <begin position="1"/>
        <end position="16"/>
    </location>
</feature>
<evidence type="ECO:0008006" key="4">
    <source>
        <dbReference type="Google" id="ProtNLM"/>
    </source>
</evidence>
<keyword evidence="1" id="KW-0732">Signal</keyword>
<evidence type="ECO:0000313" key="2">
    <source>
        <dbReference type="EMBL" id="EGT30554.1"/>
    </source>
</evidence>
<evidence type="ECO:0000256" key="1">
    <source>
        <dbReference type="SAM" id="SignalP"/>
    </source>
</evidence>
<accession>G0M830</accession>
<sequence>MRTRLIVFVFLLGAAAHWTNEGTDHTSDGWNAQQVKIPTEKEVRDNARKLMASFDRALRLMDERVVRAYVSKDCDVEYCDGNIVKGACHYHMTDLPAHHAYNFKVEKATETVEKMIILVNVTSKYYDDPPKTYPLEFTYNKNTELFCYLRYLTC</sequence>
<protein>
    <recommendedName>
        <fullName evidence="4">Cystatin domain-containing protein</fullName>
    </recommendedName>
</protein>
<feature type="chain" id="PRO_5003402858" description="Cystatin domain-containing protein" evidence="1">
    <location>
        <begin position="17"/>
        <end position="154"/>
    </location>
</feature>
<reference evidence="3" key="1">
    <citation type="submission" date="2011-07" db="EMBL/GenBank/DDBJ databases">
        <authorList>
            <consortium name="Caenorhabditis brenneri Sequencing and Analysis Consortium"/>
            <person name="Wilson R.K."/>
        </authorList>
    </citation>
    <scope>NUCLEOTIDE SEQUENCE [LARGE SCALE GENOMIC DNA]</scope>
    <source>
        <strain evidence="3">PB2801</strain>
    </source>
</reference>
<dbReference type="AlphaFoldDB" id="G0M830"/>
<dbReference type="EMBL" id="GL379786">
    <property type="protein sequence ID" value="EGT30554.1"/>
    <property type="molecule type" value="Genomic_DNA"/>
</dbReference>
<name>G0M830_CAEBE</name>
<dbReference type="HOGENOM" id="CLU_1705782_0_0_1"/>
<keyword evidence="3" id="KW-1185">Reference proteome</keyword>
<evidence type="ECO:0000313" key="3">
    <source>
        <dbReference type="Proteomes" id="UP000008068"/>
    </source>
</evidence>
<proteinExistence type="predicted"/>
<dbReference type="InParanoid" id="G0M830"/>
<gene>
    <name evidence="2" type="ORF">CAEBREN_04467</name>
</gene>
<organism evidence="3">
    <name type="scientific">Caenorhabditis brenneri</name>
    <name type="common">Nematode worm</name>
    <dbReference type="NCBI Taxonomy" id="135651"/>
    <lineage>
        <taxon>Eukaryota</taxon>
        <taxon>Metazoa</taxon>
        <taxon>Ecdysozoa</taxon>
        <taxon>Nematoda</taxon>
        <taxon>Chromadorea</taxon>
        <taxon>Rhabditida</taxon>
        <taxon>Rhabditina</taxon>
        <taxon>Rhabditomorpha</taxon>
        <taxon>Rhabditoidea</taxon>
        <taxon>Rhabditidae</taxon>
        <taxon>Peloderinae</taxon>
        <taxon>Caenorhabditis</taxon>
    </lineage>
</organism>